<evidence type="ECO:0000256" key="1">
    <source>
        <dbReference type="SAM" id="MobiDB-lite"/>
    </source>
</evidence>
<feature type="domain" description="Metallo-beta-lactamase" evidence="2">
    <location>
        <begin position="91"/>
        <end position="190"/>
    </location>
</feature>
<dbReference type="PANTHER" id="PTHR43546:SF7">
    <property type="entry name" value="METALLO-BETA-LACTAMASE DOMAIN-CONTAINING PROTEIN"/>
    <property type="match status" value="1"/>
</dbReference>
<dbReference type="EMBL" id="JAPVEA010000005">
    <property type="protein sequence ID" value="KAJ5454768.1"/>
    <property type="molecule type" value="Genomic_DNA"/>
</dbReference>
<reference evidence="3" key="1">
    <citation type="submission" date="2022-12" db="EMBL/GenBank/DDBJ databases">
        <authorList>
            <person name="Petersen C."/>
        </authorList>
    </citation>
    <scope>NUCLEOTIDE SEQUENCE</scope>
    <source>
        <strain evidence="3">IBT 16125</strain>
    </source>
</reference>
<dbReference type="Pfam" id="PF12706">
    <property type="entry name" value="Lactamase_B_2"/>
    <property type="match status" value="1"/>
</dbReference>
<comment type="caution">
    <text evidence="3">The sequence shown here is derived from an EMBL/GenBank/DDBJ whole genome shotgun (WGS) entry which is preliminary data.</text>
</comment>
<gene>
    <name evidence="3" type="ORF">N7458_005724</name>
</gene>
<accession>A0AAD6C9G3</accession>
<dbReference type="GeneID" id="81599349"/>
<evidence type="ECO:0000313" key="4">
    <source>
        <dbReference type="Proteomes" id="UP001213681"/>
    </source>
</evidence>
<feature type="region of interest" description="Disordered" evidence="1">
    <location>
        <begin position="1"/>
        <end position="44"/>
    </location>
</feature>
<keyword evidence="4" id="KW-1185">Reference proteome</keyword>
<organism evidence="3 4">
    <name type="scientific">Penicillium daleae</name>
    <dbReference type="NCBI Taxonomy" id="63821"/>
    <lineage>
        <taxon>Eukaryota</taxon>
        <taxon>Fungi</taxon>
        <taxon>Dikarya</taxon>
        <taxon>Ascomycota</taxon>
        <taxon>Pezizomycotina</taxon>
        <taxon>Eurotiomycetes</taxon>
        <taxon>Eurotiomycetidae</taxon>
        <taxon>Eurotiales</taxon>
        <taxon>Aspergillaceae</taxon>
        <taxon>Penicillium</taxon>
    </lineage>
</organism>
<dbReference type="AlphaFoldDB" id="A0AAD6C9G3"/>
<dbReference type="InterPro" id="IPR036866">
    <property type="entry name" value="RibonucZ/Hydroxyglut_hydro"/>
</dbReference>
<dbReference type="InterPro" id="IPR050114">
    <property type="entry name" value="UPF0173_UPF0282_UlaG_hydrolase"/>
</dbReference>
<dbReference type="InterPro" id="IPR001279">
    <property type="entry name" value="Metallo-B-lactamas"/>
</dbReference>
<name>A0AAD6C9G3_9EURO</name>
<feature type="compositionally biased region" description="Basic residues" evidence="1">
    <location>
        <begin position="1"/>
        <end position="14"/>
    </location>
</feature>
<dbReference type="PANTHER" id="PTHR43546">
    <property type="entry name" value="UPF0173 METAL-DEPENDENT HYDROLASE MJ1163-RELATED"/>
    <property type="match status" value="1"/>
</dbReference>
<dbReference type="Proteomes" id="UP001213681">
    <property type="component" value="Unassembled WGS sequence"/>
</dbReference>
<dbReference type="RefSeq" id="XP_056767724.1">
    <property type="nucleotide sequence ID" value="XM_056909106.1"/>
</dbReference>
<dbReference type="SUPFAM" id="SSF56281">
    <property type="entry name" value="Metallo-hydrolase/oxidoreductase"/>
    <property type="match status" value="1"/>
</dbReference>
<protein>
    <recommendedName>
        <fullName evidence="2">Metallo-beta-lactamase domain-containing protein</fullName>
    </recommendedName>
</protein>
<proteinExistence type="predicted"/>
<reference evidence="3" key="2">
    <citation type="journal article" date="2023" name="IMA Fungus">
        <title>Comparative genomic study of the Penicillium genus elucidates a diverse pangenome and 15 lateral gene transfer events.</title>
        <authorList>
            <person name="Petersen C."/>
            <person name="Sorensen T."/>
            <person name="Nielsen M.R."/>
            <person name="Sondergaard T.E."/>
            <person name="Sorensen J.L."/>
            <person name="Fitzpatrick D.A."/>
            <person name="Frisvad J.C."/>
            <person name="Nielsen K.L."/>
        </authorList>
    </citation>
    <scope>NUCLEOTIDE SEQUENCE</scope>
    <source>
        <strain evidence="3">IBT 16125</strain>
    </source>
</reference>
<evidence type="ECO:0000259" key="2">
    <source>
        <dbReference type="Pfam" id="PF12706"/>
    </source>
</evidence>
<dbReference type="Gene3D" id="3.60.15.10">
    <property type="entry name" value="Ribonuclease Z/Hydroxyacylglutathione hydrolase-like"/>
    <property type="match status" value="1"/>
</dbReference>
<evidence type="ECO:0000313" key="3">
    <source>
        <dbReference type="EMBL" id="KAJ5454768.1"/>
    </source>
</evidence>
<sequence>MTKHHAAHLHRSYKRTTSDARSPRAVVLPDTLPPAKDTKQHPTDLGNENASLFFVGTATVIIEWAGIRIMTDPNFLHAGDHAQFGAGVSSERRTNPAVELHDLPRIDLVLLSHYHGDHFDQKVEASLRRDIPIITNPHARVQLTNKGSESFTNVSALAPFETGLVEIGGTGGVKRPLLRITGMPGRHVPSNAVVGLLNKMANAVSGTSFYHSNPTPLKRHQFPTLVLSFLDPPTTGWILELGTSADTHDPTDFAPGYRIYITGDTLFTEDLHAIREKYTATDNPIDLMLVHLGGTMIPSPAFSPLSFMVSMDAAQGVRLMKMVEPGVTIPIHYDDYEVFASGVAEFEGEVGREKVDGGGVVILERREAFEFRVRGEVGRMREEEAYFGGGRSSP</sequence>